<dbReference type="CDD" id="cd03801">
    <property type="entry name" value="GT4_PimA-like"/>
    <property type="match status" value="1"/>
</dbReference>
<evidence type="ECO:0000313" key="5">
    <source>
        <dbReference type="EMBL" id="QIN80343.1"/>
    </source>
</evidence>
<dbReference type="InterPro" id="IPR050194">
    <property type="entry name" value="Glycosyltransferase_grp1"/>
</dbReference>
<dbReference type="Pfam" id="PF00534">
    <property type="entry name" value="Glycos_transf_1"/>
    <property type="match status" value="1"/>
</dbReference>
<gene>
    <name evidence="5" type="ORF">GBA65_19515</name>
</gene>
<evidence type="ECO:0000256" key="1">
    <source>
        <dbReference type="ARBA" id="ARBA00022676"/>
    </source>
</evidence>
<dbReference type="Gene3D" id="3.40.50.2000">
    <property type="entry name" value="Glycogen Phosphorylase B"/>
    <property type="match status" value="2"/>
</dbReference>
<keyword evidence="1" id="KW-0328">Glycosyltransferase</keyword>
<dbReference type="PANTHER" id="PTHR45947">
    <property type="entry name" value="SULFOQUINOVOSYL TRANSFERASE SQD2"/>
    <property type="match status" value="1"/>
</dbReference>
<feature type="domain" description="Glycosyl transferase family 1" evidence="3">
    <location>
        <begin position="197"/>
        <end position="358"/>
    </location>
</feature>
<dbReference type="Pfam" id="PF13579">
    <property type="entry name" value="Glyco_trans_4_4"/>
    <property type="match status" value="1"/>
</dbReference>
<sequence>MRICFVSRRFFPAISGMSVYAANLLRELVRMGHDVTMVSQYRGDELGTRIYGGGPPPPVPGVRVVGLEALGEQCGGDFEEDVATMVETIVAEHGESPFDVIHAQYGYPTGLAALEAGRKLGVPNLVSIQGGDGHWVGGCCATHKRAMLAVLGHAGALLIPTRSFADEVTEKHGTPTERFTIIPNAVDTARFAPVEGRKLGEVGDGPTLLYHGRVDRRKGALVLLDAFADLARERPRVRLAVSGIGPDSDAVAGRVRELGLEDRIDLLGYASYDEVPAVYRGGDVFVSPTFAEGFSNTILEAMAVGLPIVSTRAVGVVDCLRHGENALLAEPGSAGSLASELRRMLDEAPLRARLTEQALHEVRTLYSWPSVAAEIVGVYQNLLGTHPDTDWSADGPIDPCRFRETPHLL</sequence>
<evidence type="ECO:0000256" key="2">
    <source>
        <dbReference type="ARBA" id="ARBA00022679"/>
    </source>
</evidence>
<dbReference type="SUPFAM" id="SSF53756">
    <property type="entry name" value="UDP-Glycosyltransferase/glycogen phosphorylase"/>
    <property type="match status" value="1"/>
</dbReference>
<keyword evidence="2 5" id="KW-0808">Transferase</keyword>
<organism evidence="5 6">
    <name type="scientific">Rubrobacter marinus</name>
    <dbReference type="NCBI Taxonomy" id="2653852"/>
    <lineage>
        <taxon>Bacteria</taxon>
        <taxon>Bacillati</taxon>
        <taxon>Actinomycetota</taxon>
        <taxon>Rubrobacteria</taxon>
        <taxon>Rubrobacterales</taxon>
        <taxon>Rubrobacteraceae</taxon>
        <taxon>Rubrobacter</taxon>
    </lineage>
</organism>
<dbReference type="Proteomes" id="UP000502706">
    <property type="component" value="Chromosome"/>
</dbReference>
<evidence type="ECO:0000259" key="4">
    <source>
        <dbReference type="Pfam" id="PF13579"/>
    </source>
</evidence>
<evidence type="ECO:0000313" key="6">
    <source>
        <dbReference type="Proteomes" id="UP000502706"/>
    </source>
</evidence>
<dbReference type="InterPro" id="IPR028098">
    <property type="entry name" value="Glyco_trans_4-like_N"/>
</dbReference>
<dbReference type="KEGG" id="rmar:GBA65_19515"/>
<dbReference type="GO" id="GO:0016757">
    <property type="term" value="F:glycosyltransferase activity"/>
    <property type="evidence" value="ECO:0007669"/>
    <property type="project" value="UniProtKB-KW"/>
</dbReference>
<evidence type="ECO:0000259" key="3">
    <source>
        <dbReference type="Pfam" id="PF00534"/>
    </source>
</evidence>
<reference evidence="5 6" key="1">
    <citation type="submission" date="2019-10" db="EMBL/GenBank/DDBJ databases">
        <title>Rubrobacter sp nov SCSIO 52915 isolated from a deep-sea sediment in the South China Sea.</title>
        <authorList>
            <person name="Chen R.W."/>
        </authorList>
    </citation>
    <scope>NUCLEOTIDE SEQUENCE [LARGE SCALE GENOMIC DNA]</scope>
    <source>
        <strain evidence="5 6">SCSIO 52915</strain>
    </source>
</reference>
<dbReference type="AlphaFoldDB" id="A0A6G8Q1J7"/>
<dbReference type="EMBL" id="CP045121">
    <property type="protein sequence ID" value="QIN80343.1"/>
    <property type="molecule type" value="Genomic_DNA"/>
</dbReference>
<name>A0A6G8Q1J7_9ACTN</name>
<dbReference type="GO" id="GO:1901137">
    <property type="term" value="P:carbohydrate derivative biosynthetic process"/>
    <property type="evidence" value="ECO:0007669"/>
    <property type="project" value="UniProtKB-ARBA"/>
</dbReference>
<proteinExistence type="predicted"/>
<keyword evidence="6" id="KW-1185">Reference proteome</keyword>
<dbReference type="PANTHER" id="PTHR45947:SF3">
    <property type="entry name" value="SULFOQUINOVOSYL TRANSFERASE SQD2"/>
    <property type="match status" value="1"/>
</dbReference>
<dbReference type="RefSeq" id="WP_166398013.1">
    <property type="nucleotide sequence ID" value="NZ_CP045121.1"/>
</dbReference>
<feature type="domain" description="Glycosyltransferase subfamily 4-like N-terminal" evidence="4">
    <location>
        <begin position="15"/>
        <end position="184"/>
    </location>
</feature>
<accession>A0A6G8Q1J7</accession>
<protein>
    <submittedName>
        <fullName evidence="5">Glycosyltransferase</fullName>
    </submittedName>
</protein>
<dbReference type="InterPro" id="IPR001296">
    <property type="entry name" value="Glyco_trans_1"/>
</dbReference>